<evidence type="ECO:0000313" key="2">
    <source>
        <dbReference type="Proteomes" id="UP001596087"/>
    </source>
</evidence>
<evidence type="ECO:0008006" key="3">
    <source>
        <dbReference type="Google" id="ProtNLM"/>
    </source>
</evidence>
<accession>A0ABW0BE78</accession>
<dbReference type="Proteomes" id="UP001596087">
    <property type="component" value="Unassembled WGS sequence"/>
</dbReference>
<reference evidence="2" key="1">
    <citation type="journal article" date="2019" name="Int. J. Syst. Evol. Microbiol.">
        <title>The Global Catalogue of Microorganisms (GCM) 10K type strain sequencing project: providing services to taxonomists for standard genome sequencing and annotation.</title>
        <authorList>
            <consortium name="The Broad Institute Genomics Platform"/>
            <consortium name="The Broad Institute Genome Sequencing Center for Infectious Disease"/>
            <person name="Wu L."/>
            <person name="Ma J."/>
        </authorList>
    </citation>
    <scope>NUCLEOTIDE SEQUENCE [LARGE SCALE GENOMIC DNA]</scope>
    <source>
        <strain evidence="2">DFY41</strain>
    </source>
</reference>
<dbReference type="RefSeq" id="WP_378585860.1">
    <property type="nucleotide sequence ID" value="NZ_JBHSKD010000002.1"/>
</dbReference>
<name>A0ABW0BE78_9ACTN</name>
<dbReference type="EMBL" id="JBHSKD010000002">
    <property type="protein sequence ID" value="MFC5175307.1"/>
    <property type="molecule type" value="Genomic_DNA"/>
</dbReference>
<comment type="caution">
    <text evidence="1">The sequence shown here is derived from an EMBL/GenBank/DDBJ whole genome shotgun (WGS) entry which is preliminary data.</text>
</comment>
<organism evidence="1 2">
    <name type="scientific">Nocardioides taihuensis</name>
    <dbReference type="NCBI Taxonomy" id="1835606"/>
    <lineage>
        <taxon>Bacteria</taxon>
        <taxon>Bacillati</taxon>
        <taxon>Actinomycetota</taxon>
        <taxon>Actinomycetes</taxon>
        <taxon>Propionibacteriales</taxon>
        <taxon>Nocardioidaceae</taxon>
        <taxon>Nocardioides</taxon>
    </lineage>
</organism>
<keyword evidence="2" id="KW-1185">Reference proteome</keyword>
<protein>
    <recommendedName>
        <fullName evidence="3">DUF4280 domain-containing protein</fullName>
    </recommendedName>
</protein>
<sequence length="107" mass="10669">MPGLALTQAGTVLCAHGGQAQPTAPLPRVLMSGSPAVGQSAPYVVAGCPFVAGTVPSPCVTDTWMTGALRVRSGGIPLLLQDSQSVCAPNGTPSMVISPGQARVMAQ</sequence>
<evidence type="ECO:0000313" key="1">
    <source>
        <dbReference type="EMBL" id="MFC5175307.1"/>
    </source>
</evidence>
<gene>
    <name evidence="1" type="ORF">ACFPGP_01405</name>
</gene>
<proteinExistence type="predicted"/>